<feature type="region of interest" description="Disordered" evidence="6">
    <location>
        <begin position="55"/>
        <end position="105"/>
    </location>
</feature>
<dbReference type="AlphaFoldDB" id="A0A1E3BQN6"/>
<dbReference type="CDD" id="cd00067">
    <property type="entry name" value="GAL4"/>
    <property type="match status" value="1"/>
</dbReference>
<evidence type="ECO:0000313" key="8">
    <source>
        <dbReference type="EMBL" id="ODM23265.1"/>
    </source>
</evidence>
<dbReference type="OrthoDB" id="4525710at2759"/>
<dbReference type="SMART" id="SM00066">
    <property type="entry name" value="GAL4"/>
    <property type="match status" value="1"/>
</dbReference>
<proteinExistence type="predicted"/>
<dbReference type="Gene3D" id="4.10.240.10">
    <property type="entry name" value="Zn(2)-C6 fungal-type DNA-binding domain"/>
    <property type="match status" value="1"/>
</dbReference>
<accession>A0A1E3BQN6</accession>
<dbReference type="InterPro" id="IPR036864">
    <property type="entry name" value="Zn2-C6_fun-type_DNA-bd_sf"/>
</dbReference>
<dbReference type="PROSITE" id="PS00463">
    <property type="entry name" value="ZN2_CY6_FUNGAL_1"/>
    <property type="match status" value="1"/>
</dbReference>
<evidence type="ECO:0000256" key="5">
    <source>
        <dbReference type="ARBA" id="ARBA00023242"/>
    </source>
</evidence>
<reference evidence="8 9" key="1">
    <citation type="journal article" date="2016" name="BMC Genomics">
        <title>Comparative genomic and transcriptomic analyses of the Fuzhuan brick tea-fermentation fungus Aspergillus cristatus.</title>
        <authorList>
            <person name="Ge Y."/>
            <person name="Wang Y."/>
            <person name="Liu Y."/>
            <person name="Tan Y."/>
            <person name="Ren X."/>
            <person name="Zhang X."/>
            <person name="Hyde K.D."/>
            <person name="Liu Y."/>
            <person name="Liu Z."/>
        </authorList>
    </citation>
    <scope>NUCLEOTIDE SEQUENCE [LARGE SCALE GENOMIC DNA]</scope>
    <source>
        <strain evidence="8 9">GZAAS20.1005</strain>
    </source>
</reference>
<name>A0A1E3BQN6_ASPCR</name>
<dbReference type="VEuPathDB" id="FungiDB:SI65_00854"/>
<feature type="compositionally biased region" description="Polar residues" evidence="6">
    <location>
        <begin position="61"/>
        <end position="77"/>
    </location>
</feature>
<dbReference type="PANTHER" id="PTHR37534:SF2">
    <property type="entry name" value="N-ACETYLTRANSFERASE DOMAIN-CONTAINING PROTEIN"/>
    <property type="match status" value="1"/>
</dbReference>
<evidence type="ECO:0000256" key="1">
    <source>
        <dbReference type="ARBA" id="ARBA00004123"/>
    </source>
</evidence>
<keyword evidence="2" id="KW-0805">Transcription regulation</keyword>
<dbReference type="STRING" id="573508.A0A1E3BQN6"/>
<dbReference type="EMBL" id="JXNT01000001">
    <property type="protein sequence ID" value="ODM23265.1"/>
    <property type="molecule type" value="Genomic_DNA"/>
</dbReference>
<evidence type="ECO:0000256" key="6">
    <source>
        <dbReference type="SAM" id="MobiDB-lite"/>
    </source>
</evidence>
<evidence type="ECO:0000256" key="4">
    <source>
        <dbReference type="ARBA" id="ARBA00023163"/>
    </source>
</evidence>
<protein>
    <recommendedName>
        <fullName evidence="7">Zn(2)-C6 fungal-type domain-containing protein</fullName>
    </recommendedName>
</protein>
<keyword evidence="9" id="KW-1185">Reference proteome</keyword>
<dbReference type="GO" id="GO:0008270">
    <property type="term" value="F:zinc ion binding"/>
    <property type="evidence" value="ECO:0007669"/>
    <property type="project" value="InterPro"/>
</dbReference>
<dbReference type="SUPFAM" id="SSF57701">
    <property type="entry name" value="Zn2/Cys6 DNA-binding domain"/>
    <property type="match status" value="1"/>
</dbReference>
<comment type="subcellular location">
    <subcellularLocation>
        <location evidence="1">Nucleus</location>
    </subcellularLocation>
</comment>
<dbReference type="Pfam" id="PF11951">
    <property type="entry name" value="Fungal_trans_2"/>
    <property type="match status" value="1"/>
</dbReference>
<comment type="caution">
    <text evidence="8">The sequence shown here is derived from an EMBL/GenBank/DDBJ whole genome shotgun (WGS) entry which is preliminary data.</text>
</comment>
<evidence type="ECO:0000256" key="3">
    <source>
        <dbReference type="ARBA" id="ARBA00023125"/>
    </source>
</evidence>
<organism evidence="8 9">
    <name type="scientific">Aspergillus cristatus</name>
    <name type="common">Chinese Fuzhuan brick tea-fermentation fungus</name>
    <name type="synonym">Eurotium cristatum</name>
    <dbReference type="NCBI Taxonomy" id="573508"/>
    <lineage>
        <taxon>Eukaryota</taxon>
        <taxon>Fungi</taxon>
        <taxon>Dikarya</taxon>
        <taxon>Ascomycota</taxon>
        <taxon>Pezizomycotina</taxon>
        <taxon>Eurotiomycetes</taxon>
        <taxon>Eurotiomycetidae</taxon>
        <taxon>Eurotiales</taxon>
        <taxon>Aspergillaceae</taxon>
        <taxon>Aspergillus</taxon>
        <taxon>Aspergillus subgen. Aspergillus</taxon>
    </lineage>
</organism>
<dbReference type="InterPro" id="IPR001138">
    <property type="entry name" value="Zn2Cys6_DnaBD"/>
</dbReference>
<keyword evidence="5" id="KW-0539">Nucleus</keyword>
<dbReference type="GO" id="GO:0005634">
    <property type="term" value="C:nucleus"/>
    <property type="evidence" value="ECO:0007669"/>
    <property type="project" value="UniProtKB-SubCell"/>
</dbReference>
<dbReference type="GO" id="GO:0045944">
    <property type="term" value="P:positive regulation of transcription by RNA polymerase II"/>
    <property type="evidence" value="ECO:0007669"/>
    <property type="project" value="TreeGrafter"/>
</dbReference>
<dbReference type="Proteomes" id="UP000094569">
    <property type="component" value="Unassembled WGS sequence"/>
</dbReference>
<evidence type="ECO:0000256" key="2">
    <source>
        <dbReference type="ARBA" id="ARBA00023015"/>
    </source>
</evidence>
<dbReference type="Pfam" id="PF00172">
    <property type="entry name" value="Zn_clus"/>
    <property type="match status" value="1"/>
</dbReference>
<feature type="domain" description="Zn(2)-C6 fungal-type" evidence="7">
    <location>
        <begin position="7"/>
        <end position="37"/>
    </location>
</feature>
<evidence type="ECO:0000313" key="9">
    <source>
        <dbReference type="Proteomes" id="UP000094569"/>
    </source>
</evidence>
<keyword evidence="4" id="KW-0804">Transcription</keyword>
<dbReference type="PANTHER" id="PTHR37534">
    <property type="entry name" value="TRANSCRIPTIONAL ACTIVATOR PROTEIN UGA3"/>
    <property type="match status" value="1"/>
</dbReference>
<dbReference type="GO" id="GO:0000981">
    <property type="term" value="F:DNA-binding transcription factor activity, RNA polymerase II-specific"/>
    <property type="evidence" value="ECO:0007669"/>
    <property type="project" value="InterPro"/>
</dbReference>
<gene>
    <name evidence="8" type="ORF">SI65_00854</name>
</gene>
<dbReference type="InterPro" id="IPR021858">
    <property type="entry name" value="Fun_TF"/>
</dbReference>
<feature type="compositionally biased region" description="Pro residues" evidence="6">
    <location>
        <begin position="79"/>
        <end position="93"/>
    </location>
</feature>
<dbReference type="PROSITE" id="PS50048">
    <property type="entry name" value="ZN2_CY6_FUNGAL_2"/>
    <property type="match status" value="1"/>
</dbReference>
<evidence type="ECO:0000259" key="7">
    <source>
        <dbReference type="PROSITE" id="PS50048"/>
    </source>
</evidence>
<sequence length="460" mass="52038">MPPRHNPCENCRRHHVKCDTGSPKCTRCEKFGRECIRISRRANFRHGSGSTVRYIDETPKFTGTSTNPSSRSNQTLDSPAPPTPPTPSQPTSPEPEFETSHTPWSQIGPNEACLLRYFVEELARWFDICDSSNHFASLIPQRARECLTLRHAILAASARHFSTLSASRQTDTFQKYSMSHSITINEETVLYYHNQCITDLRSLAGEPDAITDENLLAAVVILRFYEELDSTVPPLPPLPPKTLLINEDPFVTLPTETAARGLHVFIEAQAQTTLSPSSTLDLKTNDSFRQAVFWTGFRQEFHMAFSQQRPFRLPLSLSVTRDHLVWTPAIDAIWTNRLLIIGARAIQYCYDDTSPGYGNVAGYQELVALRDKWVRSRPVSFSLVYVEQPNPEEKVFFPGMWYLDDCHIVAAQTLKLLDILLRSIFAIHTPHRTCATFRGGESGREAENCCVGDLWDCGFK</sequence>
<keyword evidence="3" id="KW-0238">DNA-binding</keyword>
<dbReference type="GO" id="GO:0000976">
    <property type="term" value="F:transcription cis-regulatory region binding"/>
    <property type="evidence" value="ECO:0007669"/>
    <property type="project" value="TreeGrafter"/>
</dbReference>